<evidence type="ECO:0000259" key="1">
    <source>
        <dbReference type="Pfam" id="PF13304"/>
    </source>
</evidence>
<proteinExistence type="predicted"/>
<dbReference type="AlphaFoldDB" id="A0AA43KA41"/>
<comment type="caution">
    <text evidence="2">The sequence shown here is derived from an EMBL/GenBank/DDBJ whole genome shotgun (WGS) entry which is preliminary data.</text>
</comment>
<sequence length="393" mass="44715">MEGKICIRKLRLTNLLSYGHEGEEIELQPLNVLIGANTSGKSNLIEALGILRATPTDLPAPFRQGGGVSEFLWKGSQEKSIATIDATIDYPQRTQNIHYKISLTEVGQKLELVDEAVENEQPFPDENDVYFYYRYQSGRPVLNNISKEKRYLKREELIPGQSVLSQRKDPDLYPELSYISNIFSNISLYRHWQMGRYSQPRNAQKTDLPEHPLLEDASNIGLVLNNLQHQIGNKKILDSLKEFYATAEEMSVRIYGGTVQIFIREQGFIQPIPANRLSDGTLRYLFLMALLLDPTPPPVICLEEPEIGLHPDILPTIAEMLIAASERTQLIVTTHSDALVSGLSEYPESVIVCERDNKGSHLRRLEPNQLRDWLKNYTLGDLWRMGEIGGNRW</sequence>
<gene>
    <name evidence="2" type="ORF">NWP17_01815</name>
</gene>
<dbReference type="SUPFAM" id="SSF52540">
    <property type="entry name" value="P-loop containing nucleoside triphosphate hydrolases"/>
    <property type="match status" value="1"/>
</dbReference>
<dbReference type="PANTHER" id="PTHR32182">
    <property type="entry name" value="DNA REPLICATION AND REPAIR PROTEIN RECF"/>
    <property type="match status" value="1"/>
</dbReference>
<dbReference type="PANTHER" id="PTHR32182:SF25">
    <property type="entry name" value="SLR1056 PROTEIN"/>
    <property type="match status" value="1"/>
</dbReference>
<dbReference type="Pfam" id="PF13304">
    <property type="entry name" value="AAA_21"/>
    <property type="match status" value="1"/>
</dbReference>
<dbReference type="GO" id="GO:0006302">
    <property type="term" value="P:double-strand break repair"/>
    <property type="evidence" value="ECO:0007669"/>
    <property type="project" value="TreeGrafter"/>
</dbReference>
<dbReference type="Proteomes" id="UP001159387">
    <property type="component" value="Unassembled WGS sequence"/>
</dbReference>
<dbReference type="PIRSF" id="PIRSF029347">
    <property type="entry name" value="RecF"/>
    <property type="match status" value="1"/>
</dbReference>
<keyword evidence="3" id="KW-1185">Reference proteome</keyword>
<dbReference type="GO" id="GO:0016887">
    <property type="term" value="F:ATP hydrolysis activity"/>
    <property type="evidence" value="ECO:0007669"/>
    <property type="project" value="InterPro"/>
</dbReference>
<name>A0AA43KA41_9CYAN</name>
<dbReference type="GO" id="GO:0000731">
    <property type="term" value="P:DNA synthesis involved in DNA repair"/>
    <property type="evidence" value="ECO:0007669"/>
    <property type="project" value="TreeGrafter"/>
</dbReference>
<protein>
    <submittedName>
        <fullName evidence="2">AAA family ATPase</fullName>
    </submittedName>
</protein>
<feature type="domain" description="ATPase AAA-type core" evidence="1">
    <location>
        <begin position="30"/>
        <end position="341"/>
    </location>
</feature>
<dbReference type="GO" id="GO:0005524">
    <property type="term" value="F:ATP binding"/>
    <property type="evidence" value="ECO:0007669"/>
    <property type="project" value="InterPro"/>
</dbReference>
<organism evidence="2 3">
    <name type="scientific">Chrysosporum bergii ANA360D</name>
    <dbReference type="NCBI Taxonomy" id="617107"/>
    <lineage>
        <taxon>Bacteria</taxon>
        <taxon>Bacillati</taxon>
        <taxon>Cyanobacteriota</taxon>
        <taxon>Cyanophyceae</taxon>
        <taxon>Nostocales</taxon>
        <taxon>Nodulariaceae</taxon>
        <taxon>Chrysosporum</taxon>
    </lineage>
</organism>
<reference evidence="2 3" key="1">
    <citation type="journal article" date="2023" name="J. Phycol.">
        <title>Chrysosporum ovalisporum is synonymous with the true-branching cyanobacterium Umezakia natans (Nostocales/Aphanizomenonaceae).</title>
        <authorList>
            <person name="McGregor G.B."/>
            <person name="Sendall B.C."/>
            <person name="Niiyama Y."/>
            <person name="Tuji A."/>
            <person name="Willis A."/>
        </authorList>
    </citation>
    <scope>NUCLEOTIDE SEQUENCE [LARGE SCALE GENOMIC DNA]</scope>
    <source>
        <strain evidence="2 3">ANA360D</strain>
    </source>
</reference>
<dbReference type="InterPro" id="IPR003959">
    <property type="entry name" value="ATPase_AAA_core"/>
</dbReference>
<dbReference type="RefSeq" id="WP_280653206.1">
    <property type="nucleotide sequence ID" value="NZ_JANQDH010000013.1"/>
</dbReference>
<accession>A0AA43KA41</accession>
<dbReference type="InterPro" id="IPR027417">
    <property type="entry name" value="P-loop_NTPase"/>
</dbReference>
<dbReference type="EMBL" id="JANQDH010000013">
    <property type="protein sequence ID" value="MDH6059189.1"/>
    <property type="molecule type" value="Genomic_DNA"/>
</dbReference>
<evidence type="ECO:0000313" key="2">
    <source>
        <dbReference type="EMBL" id="MDH6059189.1"/>
    </source>
</evidence>
<dbReference type="Gene3D" id="3.40.50.300">
    <property type="entry name" value="P-loop containing nucleotide triphosphate hydrolases"/>
    <property type="match status" value="1"/>
</dbReference>
<evidence type="ECO:0000313" key="3">
    <source>
        <dbReference type="Proteomes" id="UP001159387"/>
    </source>
</evidence>
<dbReference type="InterPro" id="IPR014555">
    <property type="entry name" value="RecF-like"/>
</dbReference>